<dbReference type="InterPro" id="IPR036388">
    <property type="entry name" value="WH-like_DNA-bd_sf"/>
</dbReference>
<feature type="domain" description="Heat-inducible transcription repressor HrcA C-terminal" evidence="6">
    <location>
        <begin position="105"/>
        <end position="322"/>
    </location>
</feature>
<dbReference type="Gene3D" id="1.10.10.10">
    <property type="entry name" value="Winged helix-like DNA-binding domain superfamily/Winged helix DNA-binding domain"/>
    <property type="match status" value="1"/>
</dbReference>
<dbReference type="Proteomes" id="UP000031565">
    <property type="component" value="Unassembled WGS sequence"/>
</dbReference>
<gene>
    <name evidence="5 7" type="primary">hrcA</name>
    <name evidence="7" type="ORF">SMSRO_SF003090</name>
</gene>
<evidence type="ECO:0000256" key="3">
    <source>
        <dbReference type="ARBA" id="ARBA00023016"/>
    </source>
</evidence>
<evidence type="ECO:0000256" key="2">
    <source>
        <dbReference type="ARBA" id="ARBA00023015"/>
    </source>
</evidence>
<dbReference type="GO" id="GO:0003677">
    <property type="term" value="F:DNA binding"/>
    <property type="evidence" value="ECO:0007669"/>
    <property type="project" value="InterPro"/>
</dbReference>
<dbReference type="EMBL" id="JTLV02000001">
    <property type="protein sequence ID" value="PQM30540.1"/>
    <property type="molecule type" value="Genomic_DNA"/>
</dbReference>
<dbReference type="RefSeq" id="WP_227991338.1">
    <property type="nucleotide sequence ID" value="NZ_CM020866.1"/>
</dbReference>
<keyword evidence="8" id="KW-1185">Reference proteome</keyword>
<dbReference type="STRING" id="2138.SMSRO_v1c02960"/>
<dbReference type="GO" id="GO:0045892">
    <property type="term" value="P:negative regulation of DNA-templated transcription"/>
    <property type="evidence" value="ECO:0007669"/>
    <property type="project" value="UniProtKB-UniRule"/>
</dbReference>
<dbReference type="InterPro" id="IPR029016">
    <property type="entry name" value="GAF-like_dom_sf"/>
</dbReference>
<dbReference type="Gene3D" id="3.30.390.60">
    <property type="entry name" value="Heat-inducible transcription repressor hrca homolog, domain 3"/>
    <property type="match status" value="1"/>
</dbReference>
<accession>A0A2P6FAS0</accession>
<name>A0A2P6FAS0_9MOLU</name>
<protein>
    <recommendedName>
        <fullName evidence="5">Heat-inducible transcription repressor HrcA</fullName>
    </recommendedName>
</protein>
<dbReference type="SUPFAM" id="SSF55781">
    <property type="entry name" value="GAF domain-like"/>
    <property type="match status" value="1"/>
</dbReference>
<dbReference type="PIRSF" id="PIRSF005485">
    <property type="entry name" value="HrcA"/>
    <property type="match status" value="1"/>
</dbReference>
<comment type="caution">
    <text evidence="7">The sequence shown here is derived from an EMBL/GenBank/DDBJ whole genome shotgun (WGS) entry which is preliminary data.</text>
</comment>
<keyword evidence="4 5" id="KW-0804">Transcription</keyword>
<reference evidence="7 8" key="1">
    <citation type="journal article" date="2015" name="MBio">
        <title>Genome sequence of the Drosophila melanogaster male-killing Spiroplasma strain MSRO endosymbiont.</title>
        <authorList>
            <person name="Paredes J.C."/>
            <person name="Herren J.K."/>
            <person name="Schupfer F."/>
            <person name="Marin R."/>
            <person name="Claverol S."/>
            <person name="Kuo C.H."/>
            <person name="Lemaitre B."/>
            <person name="Beven L."/>
        </authorList>
    </citation>
    <scope>NUCLEOTIDE SEQUENCE [LARGE SCALE GENOMIC DNA]</scope>
    <source>
        <strain evidence="7 8">MSRO</strain>
    </source>
</reference>
<evidence type="ECO:0000256" key="1">
    <source>
        <dbReference type="ARBA" id="ARBA00022491"/>
    </source>
</evidence>
<dbReference type="PANTHER" id="PTHR34824:SF1">
    <property type="entry name" value="HEAT-INDUCIBLE TRANSCRIPTION REPRESSOR HRCA"/>
    <property type="match status" value="1"/>
</dbReference>
<dbReference type="SUPFAM" id="SSF46785">
    <property type="entry name" value="Winged helix' DNA-binding domain"/>
    <property type="match status" value="1"/>
</dbReference>
<sequence>MMLTQRQENILKVIVEEYTKIAQPVGSKTIMASSLIDSSSATIRNESAILEKEGFLEKEHASSGRIPSTKGYRYYVDNLMDEKNIDDIKNRIEALFVDRNMSINDILDQTGQILSEMTNLTTVVVGPNFKEEMLKKIELLPISATQAVVVFVLTNGHVENKLFNIDENSSINDLQISVELFNSRLENTKITDITAKFDVIRPVLEQQVKHYEYILKQFANALTSIVKPSYSTHGLQYMLQNPEYNNPERIKQIIRFIETISPFDYFKKQQDNPNEDLVSIQIGNETGFNNDDMALLTTTYKVDDMQEGGIALVGPKRLEYDKLYEVLEWLANRIREAYQKEDRKVEINE</sequence>
<keyword evidence="3 5" id="KW-0346">Stress response</keyword>
<dbReference type="AlphaFoldDB" id="A0A2P6FAS0"/>
<evidence type="ECO:0000259" key="6">
    <source>
        <dbReference type="Pfam" id="PF01628"/>
    </source>
</evidence>
<dbReference type="InterPro" id="IPR023120">
    <property type="entry name" value="WHTH_transcript_rep_HrcA_IDD"/>
</dbReference>
<evidence type="ECO:0000256" key="5">
    <source>
        <dbReference type="HAMAP-Rule" id="MF_00081"/>
    </source>
</evidence>
<evidence type="ECO:0000313" key="8">
    <source>
        <dbReference type="Proteomes" id="UP000031565"/>
    </source>
</evidence>
<dbReference type="InterPro" id="IPR036390">
    <property type="entry name" value="WH_DNA-bd_sf"/>
</dbReference>
<comment type="function">
    <text evidence="5">Negative regulator of class I heat shock genes (grpE-dnaK-dnaJ and groELS operons). Prevents heat-shock induction of these operons.</text>
</comment>
<evidence type="ECO:0000256" key="4">
    <source>
        <dbReference type="ARBA" id="ARBA00023163"/>
    </source>
</evidence>
<evidence type="ECO:0000313" key="7">
    <source>
        <dbReference type="EMBL" id="PQM30540.1"/>
    </source>
</evidence>
<keyword evidence="2 5" id="KW-0805">Transcription regulation</keyword>
<dbReference type="Gene3D" id="3.30.450.40">
    <property type="match status" value="1"/>
</dbReference>
<dbReference type="PANTHER" id="PTHR34824">
    <property type="entry name" value="HEAT-INDUCIBLE TRANSCRIPTION REPRESSOR HRCA"/>
    <property type="match status" value="1"/>
</dbReference>
<keyword evidence="1 5" id="KW-0678">Repressor</keyword>
<dbReference type="InterPro" id="IPR021153">
    <property type="entry name" value="HrcA_C"/>
</dbReference>
<organism evidence="7 8">
    <name type="scientific">Spiroplasma poulsonii</name>
    <dbReference type="NCBI Taxonomy" id="2138"/>
    <lineage>
        <taxon>Bacteria</taxon>
        <taxon>Bacillati</taxon>
        <taxon>Mycoplasmatota</taxon>
        <taxon>Mollicutes</taxon>
        <taxon>Entomoplasmatales</taxon>
        <taxon>Spiroplasmataceae</taxon>
        <taxon>Spiroplasma</taxon>
    </lineage>
</organism>
<dbReference type="InterPro" id="IPR002571">
    <property type="entry name" value="HrcA"/>
</dbReference>
<dbReference type="HAMAP" id="MF_00081">
    <property type="entry name" value="HrcA"/>
    <property type="match status" value="1"/>
</dbReference>
<comment type="similarity">
    <text evidence="5">Belongs to the HrcA family.</text>
</comment>
<dbReference type="Pfam" id="PF01628">
    <property type="entry name" value="HrcA"/>
    <property type="match status" value="1"/>
</dbReference>
<proteinExistence type="inferred from homology"/>
<dbReference type="NCBIfam" id="TIGR00331">
    <property type="entry name" value="hrcA"/>
    <property type="match status" value="1"/>
</dbReference>